<evidence type="ECO:0000256" key="5">
    <source>
        <dbReference type="ARBA" id="ARBA00022989"/>
    </source>
</evidence>
<gene>
    <name evidence="9" type="ORF">MNBD_GAMMA24-186</name>
</gene>
<dbReference type="SUPFAM" id="SSF144091">
    <property type="entry name" value="Rhomboid-like"/>
    <property type="match status" value="1"/>
</dbReference>
<dbReference type="GO" id="GO:0004252">
    <property type="term" value="F:serine-type endopeptidase activity"/>
    <property type="evidence" value="ECO:0007669"/>
    <property type="project" value="InterPro"/>
</dbReference>
<dbReference type="PANTHER" id="PTHR43731">
    <property type="entry name" value="RHOMBOID PROTEASE"/>
    <property type="match status" value="1"/>
</dbReference>
<evidence type="ECO:0000259" key="8">
    <source>
        <dbReference type="Pfam" id="PF01694"/>
    </source>
</evidence>
<name>A0A3B1BMF0_9ZZZZ</name>
<feature type="transmembrane region" description="Helical" evidence="7">
    <location>
        <begin position="210"/>
        <end position="229"/>
    </location>
</feature>
<dbReference type="Pfam" id="PF01694">
    <property type="entry name" value="Rhomboid"/>
    <property type="match status" value="1"/>
</dbReference>
<dbReference type="EMBL" id="UOFZ01000058">
    <property type="protein sequence ID" value="VAX12648.1"/>
    <property type="molecule type" value="Genomic_DNA"/>
</dbReference>
<comment type="similarity">
    <text evidence="2">Belongs to the peptidase S54 family.</text>
</comment>
<dbReference type="InterPro" id="IPR050925">
    <property type="entry name" value="Rhomboid_protease_S54"/>
</dbReference>
<protein>
    <recommendedName>
        <fullName evidence="8">Peptidase S54 rhomboid domain-containing protein</fullName>
    </recommendedName>
</protein>
<dbReference type="InterPro" id="IPR022764">
    <property type="entry name" value="Peptidase_S54_rhomboid_dom"/>
</dbReference>
<evidence type="ECO:0000256" key="3">
    <source>
        <dbReference type="ARBA" id="ARBA00022692"/>
    </source>
</evidence>
<feature type="transmembrane region" description="Helical" evidence="7">
    <location>
        <begin position="279"/>
        <end position="296"/>
    </location>
</feature>
<sequence length="488" mass="55758">MFIPLDRKPDWRKPPVSTLLLICINILVFTFLQAQDPLREIDAFRYYFSSGLAEFEIPRYVQYLNKHNTSQISIKSVTELSSSEKRILYKHLMTNGRFLRALNNSQIISSGDPDYTAWQNLRRGFDRRLQGIFSYRYALKPYSSDPLTLFSSIFLHADLWHLLGNMVFLLLFGFILELSLGSIMLLLVYLACGIIANLVTVAISPDSAQWVSGASGAITGLAGLYAIFFGMRKIRFFYSLIFYFDYIRAPAIIMLPAWLLYELAYSLIAPESVNTVTHIGGLLGGVFIGLIIRYSPLKIHHEEKKKNSRINFEADFQTAITALKNSELDKACDIFRRLLEVVPEDMRIILNLFHIAMARSDQKSARHYIELVLAHSGKTPQLLRDQQCSFLAYLQLTQKKPDLPAGLLAETGIRFCAAGFIESSEKILSWLIKQHPKQEKIPLLLFLLATRHHKSGKPEKSRQYKELLIRHFADSPEAQTIRQTLPGF</sequence>
<evidence type="ECO:0000256" key="1">
    <source>
        <dbReference type="ARBA" id="ARBA00004141"/>
    </source>
</evidence>
<keyword evidence="4" id="KW-0378">Hydrolase</keyword>
<dbReference type="Gene3D" id="1.25.40.10">
    <property type="entry name" value="Tetratricopeptide repeat domain"/>
    <property type="match status" value="1"/>
</dbReference>
<keyword evidence="3 7" id="KW-0812">Transmembrane</keyword>
<dbReference type="Gene3D" id="1.20.1540.10">
    <property type="entry name" value="Rhomboid-like"/>
    <property type="match status" value="1"/>
</dbReference>
<evidence type="ECO:0000256" key="7">
    <source>
        <dbReference type="SAM" id="Phobius"/>
    </source>
</evidence>
<dbReference type="InterPro" id="IPR011990">
    <property type="entry name" value="TPR-like_helical_dom_sf"/>
</dbReference>
<keyword evidence="5 7" id="KW-1133">Transmembrane helix</keyword>
<accession>A0A3B1BMF0</accession>
<evidence type="ECO:0000256" key="4">
    <source>
        <dbReference type="ARBA" id="ARBA00022801"/>
    </source>
</evidence>
<keyword evidence="6 7" id="KW-0472">Membrane</keyword>
<feature type="domain" description="Peptidase S54 rhomboid" evidence="8">
    <location>
        <begin position="147"/>
        <end position="293"/>
    </location>
</feature>
<dbReference type="PANTHER" id="PTHR43731:SF14">
    <property type="entry name" value="PRESENILIN-ASSOCIATED RHOMBOID-LIKE PROTEIN, MITOCHONDRIAL"/>
    <property type="match status" value="1"/>
</dbReference>
<dbReference type="GO" id="GO:0016020">
    <property type="term" value="C:membrane"/>
    <property type="evidence" value="ECO:0007669"/>
    <property type="project" value="UniProtKB-SubCell"/>
</dbReference>
<dbReference type="InterPro" id="IPR035952">
    <property type="entry name" value="Rhomboid-like_sf"/>
</dbReference>
<dbReference type="SUPFAM" id="SSF48452">
    <property type="entry name" value="TPR-like"/>
    <property type="match status" value="1"/>
</dbReference>
<proteinExistence type="inferred from homology"/>
<feature type="transmembrane region" description="Helical" evidence="7">
    <location>
        <begin position="159"/>
        <end position="176"/>
    </location>
</feature>
<reference evidence="9" key="1">
    <citation type="submission" date="2018-06" db="EMBL/GenBank/DDBJ databases">
        <authorList>
            <person name="Zhirakovskaya E."/>
        </authorList>
    </citation>
    <scope>NUCLEOTIDE SEQUENCE</scope>
</reference>
<evidence type="ECO:0000256" key="6">
    <source>
        <dbReference type="ARBA" id="ARBA00023136"/>
    </source>
</evidence>
<comment type="subcellular location">
    <subcellularLocation>
        <location evidence="1">Membrane</location>
        <topology evidence="1">Multi-pass membrane protein</topology>
    </subcellularLocation>
</comment>
<feature type="transmembrane region" description="Helical" evidence="7">
    <location>
        <begin position="183"/>
        <end position="204"/>
    </location>
</feature>
<dbReference type="AlphaFoldDB" id="A0A3B1BMF0"/>
<feature type="transmembrane region" description="Helical" evidence="7">
    <location>
        <begin position="236"/>
        <end position="259"/>
    </location>
</feature>
<evidence type="ECO:0000313" key="9">
    <source>
        <dbReference type="EMBL" id="VAX12648.1"/>
    </source>
</evidence>
<evidence type="ECO:0000256" key="2">
    <source>
        <dbReference type="ARBA" id="ARBA00009045"/>
    </source>
</evidence>
<organism evidence="9">
    <name type="scientific">hydrothermal vent metagenome</name>
    <dbReference type="NCBI Taxonomy" id="652676"/>
    <lineage>
        <taxon>unclassified sequences</taxon>
        <taxon>metagenomes</taxon>
        <taxon>ecological metagenomes</taxon>
    </lineage>
</organism>